<feature type="signal peptide" evidence="6">
    <location>
        <begin position="1"/>
        <end position="20"/>
    </location>
</feature>
<evidence type="ECO:0000256" key="1">
    <source>
        <dbReference type="ARBA" id="ARBA00022670"/>
    </source>
</evidence>
<dbReference type="PANTHER" id="PTHR33478">
    <property type="entry name" value="EXTRACELLULAR METALLOPROTEINASE MEP"/>
    <property type="match status" value="1"/>
</dbReference>
<organism evidence="8 9">
    <name type="scientific">Rhizoctonia solani</name>
    <dbReference type="NCBI Taxonomy" id="456999"/>
    <lineage>
        <taxon>Eukaryota</taxon>
        <taxon>Fungi</taxon>
        <taxon>Dikarya</taxon>
        <taxon>Basidiomycota</taxon>
        <taxon>Agaricomycotina</taxon>
        <taxon>Agaricomycetes</taxon>
        <taxon>Cantharellales</taxon>
        <taxon>Ceratobasidiaceae</taxon>
        <taxon>Rhizoctonia</taxon>
    </lineage>
</organism>
<evidence type="ECO:0000256" key="5">
    <source>
        <dbReference type="ARBA" id="ARBA00023049"/>
    </source>
</evidence>
<dbReference type="PANTHER" id="PTHR33478:SF1">
    <property type="entry name" value="EXTRACELLULAR METALLOPROTEINASE MEP"/>
    <property type="match status" value="1"/>
</dbReference>
<evidence type="ECO:0000256" key="3">
    <source>
        <dbReference type="ARBA" id="ARBA00022801"/>
    </source>
</evidence>
<dbReference type="GO" id="GO:0008237">
    <property type="term" value="F:metallopeptidase activity"/>
    <property type="evidence" value="ECO:0007669"/>
    <property type="project" value="UniProtKB-KW"/>
</dbReference>
<keyword evidence="6" id="KW-0732">Signal</keyword>
<evidence type="ECO:0000313" key="9">
    <source>
        <dbReference type="Proteomes" id="UP000614334"/>
    </source>
</evidence>
<comment type="caution">
    <text evidence="8">The sequence shown here is derived from an EMBL/GenBank/DDBJ whole genome shotgun (WGS) entry which is preliminary data.</text>
</comment>
<gene>
    <name evidence="8" type="ORF">RHS01_04248</name>
</gene>
<evidence type="ECO:0000256" key="4">
    <source>
        <dbReference type="ARBA" id="ARBA00022833"/>
    </source>
</evidence>
<dbReference type="InterPro" id="IPR050371">
    <property type="entry name" value="Fungal_virulence_M36"/>
</dbReference>
<dbReference type="EMBL" id="JACYCF010000006">
    <property type="protein sequence ID" value="KAF8756511.1"/>
    <property type="molecule type" value="Genomic_DNA"/>
</dbReference>
<proteinExistence type="predicted"/>
<keyword evidence="4" id="KW-0862">Zinc</keyword>
<evidence type="ECO:0000256" key="6">
    <source>
        <dbReference type="SAM" id="SignalP"/>
    </source>
</evidence>
<name>A0A8H7M6B1_9AGAM</name>
<keyword evidence="2" id="KW-0479">Metal-binding</keyword>
<dbReference type="Pfam" id="PF07504">
    <property type="entry name" value="FTP"/>
    <property type="match status" value="1"/>
</dbReference>
<protein>
    <submittedName>
        <fullName evidence="8">Peptidase M36 family</fullName>
    </submittedName>
</protein>
<accession>A0A8H7M6B1</accession>
<sequence>MKSLRSAALLSIAFLASATAHSTRKSLNFGPRHPTARYVTEPQVTSTFMATSTDPYDVAKSFLSAYTTSDYFIREDSYTDRNTGVTHVYVRQKVDGLEVADGDMNLNIRDGRVLSYGDSVAAVNITCHHCADLAAQKMAVSGGDRQMVFAELSATDDELYTHNCARPLAAVQEALTANGNGDSHDPRRAALYFMIAATRRPSYCR</sequence>
<dbReference type="GO" id="GO:0006508">
    <property type="term" value="P:proteolysis"/>
    <property type="evidence" value="ECO:0007669"/>
    <property type="project" value="UniProtKB-KW"/>
</dbReference>
<evidence type="ECO:0000259" key="7">
    <source>
        <dbReference type="Pfam" id="PF07504"/>
    </source>
</evidence>
<keyword evidence="5" id="KW-0482">Metalloprotease</keyword>
<feature type="chain" id="PRO_5034982596" evidence="6">
    <location>
        <begin position="21"/>
        <end position="205"/>
    </location>
</feature>
<dbReference type="GO" id="GO:0046872">
    <property type="term" value="F:metal ion binding"/>
    <property type="evidence" value="ECO:0007669"/>
    <property type="project" value="UniProtKB-KW"/>
</dbReference>
<evidence type="ECO:0000313" key="8">
    <source>
        <dbReference type="EMBL" id="KAF8756511.1"/>
    </source>
</evidence>
<reference evidence="8" key="1">
    <citation type="submission" date="2020-09" db="EMBL/GenBank/DDBJ databases">
        <title>Comparative genome analyses of four rice-infecting Rhizoctonia solani isolates reveal extensive enrichment of homogalacturonan modification genes.</title>
        <authorList>
            <person name="Lee D.-Y."/>
            <person name="Jeon J."/>
            <person name="Kim K.-T."/>
            <person name="Cheong K."/>
            <person name="Song H."/>
            <person name="Choi G."/>
            <person name="Ko J."/>
            <person name="Opiyo S.O."/>
            <person name="Zuo S."/>
            <person name="Madhav S."/>
            <person name="Lee Y.-H."/>
            <person name="Wang G.-L."/>
        </authorList>
    </citation>
    <scope>NUCLEOTIDE SEQUENCE</scope>
    <source>
        <strain evidence="8">AG1-IA B2</strain>
    </source>
</reference>
<feature type="domain" description="FTP" evidence="7">
    <location>
        <begin position="72"/>
        <end position="119"/>
    </location>
</feature>
<dbReference type="Proteomes" id="UP000614334">
    <property type="component" value="Unassembled WGS sequence"/>
</dbReference>
<dbReference type="AlphaFoldDB" id="A0A8H7M6B1"/>
<keyword evidence="3" id="KW-0378">Hydrolase</keyword>
<keyword evidence="1" id="KW-0645">Protease</keyword>
<dbReference type="InterPro" id="IPR011096">
    <property type="entry name" value="FTP_domain"/>
</dbReference>
<evidence type="ECO:0000256" key="2">
    <source>
        <dbReference type="ARBA" id="ARBA00022723"/>
    </source>
</evidence>